<proteinExistence type="predicted"/>
<accession>A0A9C6X6Z6</accession>
<keyword evidence="2" id="KW-1185">Reference proteome</keyword>
<evidence type="ECO:0000313" key="2">
    <source>
        <dbReference type="Proteomes" id="UP000504606"/>
    </source>
</evidence>
<reference evidence="3" key="1">
    <citation type="submission" date="2025-08" db="UniProtKB">
        <authorList>
            <consortium name="RefSeq"/>
        </authorList>
    </citation>
    <scope>IDENTIFICATION</scope>
    <source>
        <tissue evidence="3">Whole organism</tissue>
    </source>
</reference>
<dbReference type="OrthoDB" id="6501032at2759"/>
<sequence length="280" mass="30041">MTCPRPDQTDDPEAPLALAARVSSLAAGPLALAGHLQVQPTACGVVAALSCAEDAERLLTADLSGLLGEPVHVTRLVGCKRTVLLPDVPRAIPVRDITAALQKQGISALSVERHRHLVHVELQDVAQSNALLRDGLDFFGAVRFRAVSERAGAGYWWRRDAAVTGTTTSPPTPSPRAGEHPEGGGRGAVDVLQCYRCQGFWHVAGHCRHIPRCVRCGEPHTVEFCPRPRHDPICCHCAGPHHAAFRECPVRRQLLNAIPISISMTTSGRGIDSGRLDDSS</sequence>
<evidence type="ECO:0000256" key="1">
    <source>
        <dbReference type="SAM" id="MobiDB-lite"/>
    </source>
</evidence>
<dbReference type="GeneID" id="127751215"/>
<evidence type="ECO:0000313" key="3">
    <source>
        <dbReference type="RefSeq" id="XP_052130324.1"/>
    </source>
</evidence>
<organism evidence="2 3">
    <name type="scientific">Frankliniella occidentalis</name>
    <name type="common">Western flower thrips</name>
    <name type="synonym">Euthrips occidentalis</name>
    <dbReference type="NCBI Taxonomy" id="133901"/>
    <lineage>
        <taxon>Eukaryota</taxon>
        <taxon>Metazoa</taxon>
        <taxon>Ecdysozoa</taxon>
        <taxon>Arthropoda</taxon>
        <taxon>Hexapoda</taxon>
        <taxon>Insecta</taxon>
        <taxon>Pterygota</taxon>
        <taxon>Neoptera</taxon>
        <taxon>Paraneoptera</taxon>
        <taxon>Thysanoptera</taxon>
        <taxon>Terebrantia</taxon>
        <taxon>Thripoidea</taxon>
        <taxon>Thripidae</taxon>
        <taxon>Frankliniella</taxon>
    </lineage>
</organism>
<protein>
    <submittedName>
        <fullName evidence="3">Uncharacterized protein LOC127751215</fullName>
    </submittedName>
</protein>
<dbReference type="RefSeq" id="XP_052130324.1">
    <property type="nucleotide sequence ID" value="XM_052274364.1"/>
</dbReference>
<gene>
    <name evidence="3" type="primary">LOC127751215</name>
</gene>
<dbReference type="KEGG" id="foc:127751215"/>
<name>A0A9C6X6Z6_FRAOC</name>
<dbReference type="AlphaFoldDB" id="A0A9C6X6Z6"/>
<feature type="region of interest" description="Disordered" evidence="1">
    <location>
        <begin position="163"/>
        <end position="183"/>
    </location>
</feature>
<dbReference type="Proteomes" id="UP000504606">
    <property type="component" value="Unplaced"/>
</dbReference>